<comment type="caution">
    <text evidence="2">The sequence shown here is derived from an EMBL/GenBank/DDBJ whole genome shotgun (WGS) entry which is preliminary data.</text>
</comment>
<feature type="transmembrane region" description="Helical" evidence="1">
    <location>
        <begin position="54"/>
        <end position="71"/>
    </location>
</feature>
<protein>
    <submittedName>
        <fullName evidence="2">Uncharacterized protein</fullName>
    </submittedName>
</protein>
<sequence>MAWNTSVIIVLFKAFLIMLALLVVSEKRAQEPIGSVGTNRQDGFLLKRFSYRRILLGASVFFLTDLFLLSLRELLPPEVLHNMVQSLSASIAHTFPWTFIPVALAVGRREEHGG</sequence>
<feature type="transmembrane region" description="Helical" evidence="1">
    <location>
        <begin position="83"/>
        <end position="106"/>
    </location>
</feature>
<evidence type="ECO:0000256" key="1">
    <source>
        <dbReference type="SAM" id="Phobius"/>
    </source>
</evidence>
<gene>
    <name evidence="2" type="ORF">AN963_10205</name>
</gene>
<accession>A0ABR5NEP4</accession>
<feature type="transmembrane region" description="Helical" evidence="1">
    <location>
        <begin position="6"/>
        <end position="24"/>
    </location>
</feature>
<name>A0ABR5NEP4_BRECH</name>
<keyword evidence="1" id="KW-1133">Transmembrane helix</keyword>
<keyword evidence="1" id="KW-0812">Transmembrane</keyword>
<reference evidence="2 3" key="1">
    <citation type="submission" date="2015-09" db="EMBL/GenBank/DDBJ databases">
        <title>Genome sequencing project for genomic taxonomy and phylogenomics of Bacillus-like bacteria.</title>
        <authorList>
            <person name="Liu B."/>
            <person name="Wang J."/>
            <person name="Zhu Y."/>
            <person name="Liu G."/>
            <person name="Chen Q."/>
            <person name="Chen Z."/>
            <person name="Lan J."/>
            <person name="Che J."/>
            <person name="Ge C."/>
            <person name="Shi H."/>
            <person name="Pan Z."/>
            <person name="Liu X."/>
        </authorList>
    </citation>
    <scope>NUCLEOTIDE SEQUENCE [LARGE SCALE GENOMIC DNA]</scope>
    <source>
        <strain evidence="2 3">DSM 8552</strain>
    </source>
</reference>
<evidence type="ECO:0000313" key="3">
    <source>
        <dbReference type="Proteomes" id="UP000051063"/>
    </source>
</evidence>
<keyword evidence="3" id="KW-1185">Reference proteome</keyword>
<evidence type="ECO:0000313" key="2">
    <source>
        <dbReference type="EMBL" id="KQL50017.1"/>
    </source>
</evidence>
<dbReference type="EMBL" id="LJJB01000007">
    <property type="protein sequence ID" value="KQL50017.1"/>
    <property type="molecule type" value="Genomic_DNA"/>
</dbReference>
<proteinExistence type="predicted"/>
<organism evidence="2 3">
    <name type="scientific">Brevibacillus choshinensis</name>
    <dbReference type="NCBI Taxonomy" id="54911"/>
    <lineage>
        <taxon>Bacteria</taxon>
        <taxon>Bacillati</taxon>
        <taxon>Bacillota</taxon>
        <taxon>Bacilli</taxon>
        <taxon>Bacillales</taxon>
        <taxon>Paenibacillaceae</taxon>
        <taxon>Brevibacillus</taxon>
    </lineage>
</organism>
<keyword evidence="1" id="KW-0472">Membrane</keyword>
<dbReference type="Proteomes" id="UP000051063">
    <property type="component" value="Unassembled WGS sequence"/>
</dbReference>